<dbReference type="Proteomes" id="UP001183585">
    <property type="component" value="Unassembled WGS sequence"/>
</dbReference>
<evidence type="ECO:0000313" key="2">
    <source>
        <dbReference type="EMBL" id="MDR7385235.1"/>
    </source>
</evidence>
<dbReference type="RefSeq" id="WP_274997210.1">
    <property type="nucleotide sequence ID" value="NZ_JAJQQP010000015.1"/>
</dbReference>
<keyword evidence="3" id="KW-1185">Reference proteome</keyword>
<comment type="caution">
    <text evidence="2">The sequence shown here is derived from an EMBL/GenBank/DDBJ whole genome shotgun (WGS) entry which is preliminary data.</text>
</comment>
<sequence>MTTLHLVHSREHDLPPLWDGRRVDWSAWETVGHTSLVFHAPADEFACTGCGWIADSELRAVGRVHPEPGATFVVHRDVPSKRVPGSTWGRKAEVPAWPIARLSVLRCTGCGLDEVTDMETGEVWDLDPSDYTDAGSWPEPEQGALF</sequence>
<dbReference type="EMBL" id="JAVDYE010000001">
    <property type="protein sequence ID" value="MDR7385235.1"/>
    <property type="molecule type" value="Genomic_DNA"/>
</dbReference>
<organism evidence="2 3">
    <name type="scientific">Promicromonospora iranensis</name>
    <dbReference type="NCBI Taxonomy" id="1105144"/>
    <lineage>
        <taxon>Bacteria</taxon>
        <taxon>Bacillati</taxon>
        <taxon>Actinomycetota</taxon>
        <taxon>Actinomycetes</taxon>
        <taxon>Micrococcales</taxon>
        <taxon>Promicromonosporaceae</taxon>
        <taxon>Promicromonospora</taxon>
    </lineage>
</organism>
<evidence type="ECO:0000256" key="1">
    <source>
        <dbReference type="SAM" id="MobiDB-lite"/>
    </source>
</evidence>
<evidence type="ECO:0008006" key="4">
    <source>
        <dbReference type="Google" id="ProtNLM"/>
    </source>
</evidence>
<feature type="region of interest" description="Disordered" evidence="1">
    <location>
        <begin position="125"/>
        <end position="146"/>
    </location>
</feature>
<accession>A0ABU2CV66</accession>
<protein>
    <recommendedName>
        <fullName evidence="4">Acetone carboxylase gamma subunit</fullName>
    </recommendedName>
</protein>
<gene>
    <name evidence="2" type="ORF">J2S48_004750</name>
</gene>
<reference evidence="2 3" key="1">
    <citation type="submission" date="2023-07" db="EMBL/GenBank/DDBJ databases">
        <title>Sequencing the genomes of 1000 actinobacteria strains.</title>
        <authorList>
            <person name="Klenk H.-P."/>
        </authorList>
    </citation>
    <scope>NUCLEOTIDE SEQUENCE [LARGE SCALE GENOMIC DNA]</scope>
    <source>
        <strain evidence="2 3">DSM 45554</strain>
    </source>
</reference>
<proteinExistence type="predicted"/>
<name>A0ABU2CV66_9MICO</name>
<evidence type="ECO:0000313" key="3">
    <source>
        <dbReference type="Proteomes" id="UP001183585"/>
    </source>
</evidence>